<reference evidence="2" key="1">
    <citation type="submission" date="2007-06" db="EMBL/GenBank/DDBJ databases">
        <title>Complete sequence of Sinorhizobium medicae WSM419 plasmid pSMED02.</title>
        <authorList>
            <consortium name="US DOE Joint Genome Institute"/>
            <person name="Copeland A."/>
            <person name="Lucas S."/>
            <person name="Lapidus A."/>
            <person name="Barry K."/>
            <person name="Glavina del Rio T."/>
            <person name="Dalin E."/>
            <person name="Tice H."/>
            <person name="Pitluck S."/>
            <person name="Chain P."/>
            <person name="Malfatti S."/>
            <person name="Shin M."/>
            <person name="Vergez L."/>
            <person name="Schmutz J."/>
            <person name="Larimer F."/>
            <person name="Land M."/>
            <person name="Hauser L."/>
            <person name="Kyrpides N."/>
            <person name="Mikhailova N."/>
            <person name="Reeve W.G."/>
            <person name="Richardson P."/>
        </authorList>
    </citation>
    <scope>NUCLEOTIDE SEQUENCE [LARGE SCALE GENOMIC DNA]</scope>
    <source>
        <strain evidence="2">WSM419</strain>
        <plasmid evidence="2">Plasmid pSMED02</plasmid>
    </source>
</reference>
<dbReference type="AlphaFoldDB" id="A6UK09"/>
<proteinExistence type="predicted"/>
<evidence type="ECO:0000313" key="1">
    <source>
        <dbReference type="EMBL" id="ABR63989.1"/>
    </source>
</evidence>
<name>A6UK09_SINMW</name>
<geneLocation type="plasmid" evidence="1 2">
    <name>pSMED02</name>
</geneLocation>
<evidence type="ECO:0000313" key="2">
    <source>
        <dbReference type="Proteomes" id="UP000001108"/>
    </source>
</evidence>
<reference evidence="1 2" key="2">
    <citation type="journal article" date="2010" name="Stand. Genomic Sci.">
        <title>Complete genome sequence of the Medicago microsymbiont Ensifer (Sinorhizobium) medicae strain WSM419.</title>
        <authorList>
            <person name="Reeve W."/>
            <person name="Chain P."/>
            <person name="O'Hara G."/>
            <person name="Ardley J."/>
            <person name="Nandesena K."/>
            <person name="Brau L."/>
            <person name="Tiwari R."/>
            <person name="Malfatti S."/>
            <person name="Kiss H."/>
            <person name="Lapidus A."/>
            <person name="Copeland A."/>
            <person name="Nolan M."/>
            <person name="Land M."/>
            <person name="Hauser L."/>
            <person name="Chang Y.J."/>
            <person name="Ivanova N."/>
            <person name="Mavromatis K."/>
            <person name="Markowitz V."/>
            <person name="Kyrpides N."/>
            <person name="Gollagher M."/>
            <person name="Yates R."/>
            <person name="Dilworth M."/>
            <person name="Howieson J."/>
        </authorList>
    </citation>
    <scope>NUCLEOTIDE SEQUENCE [LARGE SCALE GENOMIC DNA]</scope>
    <source>
        <strain evidence="1 2">WSM419</strain>
        <plasmid evidence="2">Plasmid pSMED02</plasmid>
    </source>
</reference>
<protein>
    <submittedName>
        <fullName evidence="1">Uncharacterized protein</fullName>
    </submittedName>
</protein>
<dbReference type="OrthoDB" id="7476756at2"/>
<dbReference type="HOGENOM" id="CLU_2720188_0_0_5"/>
<gene>
    <name evidence="1" type="ordered locus">Smed_5212</name>
</gene>
<dbReference type="PATRIC" id="fig|366394.8.peg.1703"/>
<organism evidence="1 2">
    <name type="scientific">Sinorhizobium medicae (strain WSM419)</name>
    <name type="common">Ensifer medicae</name>
    <dbReference type="NCBI Taxonomy" id="366394"/>
    <lineage>
        <taxon>Bacteria</taxon>
        <taxon>Pseudomonadati</taxon>
        <taxon>Pseudomonadota</taxon>
        <taxon>Alphaproteobacteria</taxon>
        <taxon>Hyphomicrobiales</taxon>
        <taxon>Rhizobiaceae</taxon>
        <taxon>Sinorhizobium/Ensifer group</taxon>
        <taxon>Sinorhizobium</taxon>
    </lineage>
</organism>
<dbReference type="Proteomes" id="UP000001108">
    <property type="component" value="Plasmid pSMED02"/>
</dbReference>
<sequence length="72" mass="8378">MSNQYRRIEVITGDVRRRWCTIEKLQIIKESFEVGERYRPPLVVMGLRPNKSRKGIGISRSNAPLWGAGLRH</sequence>
<keyword evidence="1" id="KW-0614">Plasmid</keyword>
<dbReference type="KEGG" id="smd:Smed_5212"/>
<accession>A6UK09</accession>
<dbReference type="EMBL" id="CP000740">
    <property type="protein sequence ID" value="ABR63989.1"/>
    <property type="molecule type" value="Genomic_DNA"/>
</dbReference>